<comment type="catalytic activity">
    <reaction evidence="1">
        <text>ATP + protein L-histidine = ADP + protein N-phospho-L-histidine.</text>
        <dbReference type="EC" id="2.7.13.3"/>
    </reaction>
</comment>
<dbReference type="PROSITE" id="PS50109">
    <property type="entry name" value="HIS_KIN"/>
    <property type="match status" value="1"/>
</dbReference>
<dbReference type="EC" id="2.7.13.3" evidence="3"/>
<feature type="domain" description="Histidine kinase" evidence="14">
    <location>
        <begin position="124"/>
        <end position="325"/>
    </location>
</feature>
<dbReference type="SUPFAM" id="SSF55874">
    <property type="entry name" value="ATPase domain of HSP90 chaperone/DNA topoisomerase II/histidine kinase"/>
    <property type="match status" value="1"/>
</dbReference>
<dbReference type="SMART" id="SM00387">
    <property type="entry name" value="HATPase_c"/>
    <property type="match status" value="1"/>
</dbReference>
<dbReference type="GO" id="GO:0016036">
    <property type="term" value="P:cellular response to phosphate starvation"/>
    <property type="evidence" value="ECO:0007669"/>
    <property type="project" value="TreeGrafter"/>
</dbReference>
<dbReference type="InterPro" id="IPR005467">
    <property type="entry name" value="His_kinase_dom"/>
</dbReference>
<dbReference type="OrthoDB" id="9780487at2"/>
<keyword evidence="4" id="KW-1003">Cell membrane</keyword>
<sequence length="329" mass="37834">MKIFLTYLNNCKIPIALWILFGLINIIIGYLYQVPLERSILWLALCGFIGIAAAGFHFYNYYSSHKELTFHQAQTHVEIEQLPSPANLIESDYQALLEKLNAAFSHLENIKTQNEQEILDYFTMWVHQIKIPISALHLILQDEDNDEVSEEMKEQLFKIEQYVELILQYVRLGSASTDYHFQKVDLDAIVRETIKKYAPIFIRKKLPVHYEGIDQQIITDSKWLSFVLEQILSNALKYTNDGSISIYLEKNAVVVEDTGIGIHPEDIPRVGERNFTGFTGRQHKSASGIGLHLSKQILAKLGHRIKIESEPKKGTKVFIVFDPKQITTK</sequence>
<feature type="transmembrane region" description="Helical" evidence="13">
    <location>
        <begin position="39"/>
        <end position="59"/>
    </location>
</feature>
<name>A0A511ZCW7_9BACI</name>
<dbReference type="InterPro" id="IPR050351">
    <property type="entry name" value="BphY/WalK/GraS-like"/>
</dbReference>
<evidence type="ECO:0000256" key="12">
    <source>
        <dbReference type="ARBA" id="ARBA00023136"/>
    </source>
</evidence>
<comment type="subcellular location">
    <subcellularLocation>
        <location evidence="2">Cell membrane</location>
        <topology evidence="2">Multi-pass membrane protein</topology>
    </subcellularLocation>
</comment>
<dbReference type="InterPro" id="IPR003594">
    <property type="entry name" value="HATPase_dom"/>
</dbReference>
<keyword evidence="11" id="KW-0902">Two-component regulatory system</keyword>
<dbReference type="Proteomes" id="UP000321558">
    <property type="component" value="Unassembled WGS sequence"/>
</dbReference>
<evidence type="ECO:0000256" key="6">
    <source>
        <dbReference type="ARBA" id="ARBA00022692"/>
    </source>
</evidence>
<evidence type="ECO:0000313" key="16">
    <source>
        <dbReference type="Proteomes" id="UP000321558"/>
    </source>
</evidence>
<accession>A0A511ZCW7</accession>
<evidence type="ECO:0000256" key="5">
    <source>
        <dbReference type="ARBA" id="ARBA00022679"/>
    </source>
</evidence>
<evidence type="ECO:0000256" key="4">
    <source>
        <dbReference type="ARBA" id="ARBA00022475"/>
    </source>
</evidence>
<feature type="transmembrane region" description="Helical" evidence="13">
    <location>
        <begin position="12"/>
        <end position="33"/>
    </location>
</feature>
<protein>
    <recommendedName>
        <fullName evidence="3">histidine kinase</fullName>
        <ecNumber evidence="3">2.7.13.3</ecNumber>
    </recommendedName>
</protein>
<dbReference type="AlphaFoldDB" id="A0A511ZCW7"/>
<comment type="caution">
    <text evidence="15">The sequence shown here is derived from an EMBL/GenBank/DDBJ whole genome shotgun (WGS) entry which is preliminary data.</text>
</comment>
<evidence type="ECO:0000256" key="9">
    <source>
        <dbReference type="ARBA" id="ARBA00022840"/>
    </source>
</evidence>
<reference evidence="15 16" key="1">
    <citation type="submission" date="2019-07" db="EMBL/GenBank/DDBJ databases">
        <title>Whole genome shotgun sequence of Oceanobacillus sojae NBRC 105379.</title>
        <authorList>
            <person name="Hosoyama A."/>
            <person name="Uohara A."/>
            <person name="Ohji S."/>
            <person name="Ichikawa N."/>
        </authorList>
    </citation>
    <scope>NUCLEOTIDE SEQUENCE [LARGE SCALE GENOMIC DNA]</scope>
    <source>
        <strain evidence="15 16">NBRC 105379</strain>
    </source>
</reference>
<keyword evidence="8 15" id="KW-0418">Kinase</keyword>
<dbReference type="RefSeq" id="WP_147207727.1">
    <property type="nucleotide sequence ID" value="NZ_BJYM01000001.1"/>
</dbReference>
<evidence type="ECO:0000256" key="7">
    <source>
        <dbReference type="ARBA" id="ARBA00022741"/>
    </source>
</evidence>
<dbReference type="PANTHER" id="PTHR45453:SF2">
    <property type="entry name" value="HISTIDINE KINASE"/>
    <property type="match status" value="1"/>
</dbReference>
<keyword evidence="9" id="KW-0067">ATP-binding</keyword>
<keyword evidence="5" id="KW-0808">Transferase</keyword>
<evidence type="ECO:0000256" key="8">
    <source>
        <dbReference type="ARBA" id="ARBA00022777"/>
    </source>
</evidence>
<evidence type="ECO:0000256" key="1">
    <source>
        <dbReference type="ARBA" id="ARBA00000085"/>
    </source>
</evidence>
<dbReference type="Pfam" id="PF02518">
    <property type="entry name" value="HATPase_c"/>
    <property type="match status" value="1"/>
</dbReference>
<dbReference type="InterPro" id="IPR036890">
    <property type="entry name" value="HATPase_C_sf"/>
</dbReference>
<keyword evidence="7" id="KW-0547">Nucleotide-binding</keyword>
<evidence type="ECO:0000256" key="13">
    <source>
        <dbReference type="SAM" id="Phobius"/>
    </source>
</evidence>
<dbReference type="Gene3D" id="3.30.565.10">
    <property type="entry name" value="Histidine kinase-like ATPase, C-terminal domain"/>
    <property type="match status" value="1"/>
</dbReference>
<dbReference type="EMBL" id="BJYM01000001">
    <property type="protein sequence ID" value="GEN85298.1"/>
    <property type="molecule type" value="Genomic_DNA"/>
</dbReference>
<dbReference type="GO" id="GO:0004721">
    <property type="term" value="F:phosphoprotein phosphatase activity"/>
    <property type="evidence" value="ECO:0007669"/>
    <property type="project" value="TreeGrafter"/>
</dbReference>
<proteinExistence type="predicted"/>
<keyword evidence="10 13" id="KW-1133">Transmembrane helix</keyword>
<dbReference type="GO" id="GO:0000155">
    <property type="term" value="F:phosphorelay sensor kinase activity"/>
    <property type="evidence" value="ECO:0007669"/>
    <property type="project" value="TreeGrafter"/>
</dbReference>
<gene>
    <name evidence="15" type="ORF">OSO01_00370</name>
</gene>
<evidence type="ECO:0000256" key="10">
    <source>
        <dbReference type="ARBA" id="ARBA00022989"/>
    </source>
</evidence>
<keyword evidence="12 13" id="KW-0472">Membrane</keyword>
<evidence type="ECO:0000313" key="15">
    <source>
        <dbReference type="EMBL" id="GEN85298.1"/>
    </source>
</evidence>
<dbReference type="GO" id="GO:0005886">
    <property type="term" value="C:plasma membrane"/>
    <property type="evidence" value="ECO:0007669"/>
    <property type="project" value="UniProtKB-SubCell"/>
</dbReference>
<evidence type="ECO:0000259" key="14">
    <source>
        <dbReference type="PROSITE" id="PS50109"/>
    </source>
</evidence>
<dbReference type="GO" id="GO:0005524">
    <property type="term" value="F:ATP binding"/>
    <property type="evidence" value="ECO:0007669"/>
    <property type="project" value="UniProtKB-KW"/>
</dbReference>
<keyword evidence="16" id="KW-1185">Reference proteome</keyword>
<evidence type="ECO:0000256" key="2">
    <source>
        <dbReference type="ARBA" id="ARBA00004651"/>
    </source>
</evidence>
<keyword evidence="6 13" id="KW-0812">Transmembrane</keyword>
<organism evidence="15 16">
    <name type="scientific">Oceanobacillus sojae</name>
    <dbReference type="NCBI Taxonomy" id="582851"/>
    <lineage>
        <taxon>Bacteria</taxon>
        <taxon>Bacillati</taxon>
        <taxon>Bacillota</taxon>
        <taxon>Bacilli</taxon>
        <taxon>Bacillales</taxon>
        <taxon>Bacillaceae</taxon>
        <taxon>Oceanobacillus</taxon>
    </lineage>
</organism>
<evidence type="ECO:0000256" key="11">
    <source>
        <dbReference type="ARBA" id="ARBA00023012"/>
    </source>
</evidence>
<dbReference type="PANTHER" id="PTHR45453">
    <property type="entry name" value="PHOSPHATE REGULON SENSOR PROTEIN PHOR"/>
    <property type="match status" value="1"/>
</dbReference>
<evidence type="ECO:0000256" key="3">
    <source>
        <dbReference type="ARBA" id="ARBA00012438"/>
    </source>
</evidence>